<dbReference type="SUPFAM" id="SSF47240">
    <property type="entry name" value="Ferritin-like"/>
    <property type="match status" value="1"/>
</dbReference>
<evidence type="ECO:0000256" key="5">
    <source>
        <dbReference type="ARBA" id="ARBA00022832"/>
    </source>
</evidence>
<dbReference type="InterPro" id="IPR005067">
    <property type="entry name" value="Fatty_acid_desaturase-2"/>
</dbReference>
<keyword evidence="6" id="KW-0560">Oxidoreductase</keyword>
<organism evidence="10 11">
    <name type="scientific">Hwanghaeella grinnelliae</name>
    <dbReference type="NCBI Taxonomy" id="2500179"/>
    <lineage>
        <taxon>Bacteria</taxon>
        <taxon>Pseudomonadati</taxon>
        <taxon>Pseudomonadota</taxon>
        <taxon>Alphaproteobacteria</taxon>
        <taxon>Rhodospirillales</taxon>
        <taxon>Rhodospirillaceae</taxon>
        <taxon>Hwanghaeella</taxon>
    </lineage>
</organism>
<keyword evidence="11" id="KW-1185">Reference proteome</keyword>
<dbReference type="InterPro" id="IPR009078">
    <property type="entry name" value="Ferritin-like_SF"/>
</dbReference>
<keyword evidence="3" id="KW-0444">Lipid biosynthesis</keyword>
<evidence type="ECO:0000256" key="4">
    <source>
        <dbReference type="ARBA" id="ARBA00022723"/>
    </source>
</evidence>
<evidence type="ECO:0000313" key="11">
    <source>
        <dbReference type="Proteomes" id="UP000287447"/>
    </source>
</evidence>
<evidence type="ECO:0000256" key="2">
    <source>
        <dbReference type="ARBA" id="ARBA00008749"/>
    </source>
</evidence>
<dbReference type="CDD" id="cd00657">
    <property type="entry name" value="Ferritin_like"/>
    <property type="match status" value="1"/>
</dbReference>
<gene>
    <name evidence="10" type="ORF">EOI86_15990</name>
</gene>
<keyword evidence="4" id="KW-0479">Metal-binding</keyword>
<dbReference type="Proteomes" id="UP000287447">
    <property type="component" value="Unassembled WGS sequence"/>
</dbReference>
<dbReference type="Gene3D" id="1.10.620.20">
    <property type="entry name" value="Ribonucleotide Reductase, subunit A"/>
    <property type="match status" value="1"/>
</dbReference>
<evidence type="ECO:0000256" key="3">
    <source>
        <dbReference type="ARBA" id="ARBA00022516"/>
    </source>
</evidence>
<keyword evidence="8" id="KW-0443">Lipid metabolism</keyword>
<sequence length="269" mass="30588">MTAHWSLEDIEWDRFDPAKVDPEVLKLVKAASLVEHNGSEYTDFLCKVFDGDPEFLPDVRRWGVEEVQHGKALAKWAKLADPEFNFDTAFARFVEGYRPFEDGANASKRGSRTGELVARCIVETGTSSYYTAIAKRTDEPVLAQICRKIAADEFRHYKLFYDHMRRYQKIEGLGRFGRLRVALGRLGETEDDELAYAYYVANSNPDVPYDRVRDARDYTTRAFGQYGKEHVMRAASMMLKAVGVPSNGYLAKAIGNMGWVFLRRRAAAG</sequence>
<proteinExistence type="inferred from homology"/>
<dbReference type="AlphaFoldDB" id="A0A437QQ98"/>
<protein>
    <submittedName>
        <fullName evidence="10">Ferritin-like domain-containing protein</fullName>
    </submittedName>
</protein>
<comment type="caution">
    <text evidence="10">The sequence shown here is derived from an EMBL/GenBank/DDBJ whole genome shotgun (WGS) entry which is preliminary data.</text>
</comment>
<accession>A0A437QQ98</accession>
<keyword evidence="7" id="KW-0408">Iron</keyword>
<evidence type="ECO:0000256" key="9">
    <source>
        <dbReference type="ARBA" id="ARBA00023160"/>
    </source>
</evidence>
<evidence type="ECO:0000313" key="10">
    <source>
        <dbReference type="EMBL" id="RVU36675.1"/>
    </source>
</evidence>
<dbReference type="Pfam" id="PF03405">
    <property type="entry name" value="FA_desaturase_2"/>
    <property type="match status" value="1"/>
</dbReference>
<keyword evidence="9" id="KW-0275">Fatty acid biosynthesis</keyword>
<name>A0A437QQ98_9PROT</name>
<keyword evidence="5" id="KW-0276">Fatty acid metabolism</keyword>
<reference evidence="11" key="1">
    <citation type="submission" date="2019-01" db="EMBL/GenBank/DDBJ databases">
        <title>Gri0909 isolated from a small marine red alga.</title>
        <authorList>
            <person name="Kim J."/>
            <person name="Jeong S.E."/>
            <person name="Jeon C.O."/>
        </authorList>
    </citation>
    <scope>NUCLEOTIDE SEQUENCE [LARGE SCALE GENOMIC DNA]</scope>
    <source>
        <strain evidence="11">Gri0909</strain>
    </source>
</reference>
<comment type="cofactor">
    <cofactor evidence="1">
        <name>Fe(2+)</name>
        <dbReference type="ChEBI" id="CHEBI:29033"/>
    </cofactor>
</comment>
<evidence type="ECO:0000256" key="6">
    <source>
        <dbReference type="ARBA" id="ARBA00023002"/>
    </source>
</evidence>
<dbReference type="OrthoDB" id="581372at2"/>
<evidence type="ECO:0000256" key="8">
    <source>
        <dbReference type="ARBA" id="ARBA00023098"/>
    </source>
</evidence>
<evidence type="ECO:0000256" key="7">
    <source>
        <dbReference type="ARBA" id="ARBA00023004"/>
    </source>
</evidence>
<dbReference type="GO" id="GO:0045300">
    <property type="term" value="F:stearoyl-[ACP] desaturase activity"/>
    <property type="evidence" value="ECO:0007669"/>
    <property type="project" value="InterPro"/>
</dbReference>
<evidence type="ECO:0000256" key="1">
    <source>
        <dbReference type="ARBA" id="ARBA00001954"/>
    </source>
</evidence>
<dbReference type="GO" id="GO:0046872">
    <property type="term" value="F:metal ion binding"/>
    <property type="evidence" value="ECO:0007669"/>
    <property type="project" value="UniProtKB-KW"/>
</dbReference>
<comment type="similarity">
    <text evidence="2">Belongs to the fatty acid desaturase type 2 family.</text>
</comment>
<dbReference type="RefSeq" id="WP_127766151.1">
    <property type="nucleotide sequence ID" value="NZ_SADE01000002.1"/>
</dbReference>
<dbReference type="InterPro" id="IPR012348">
    <property type="entry name" value="RNR-like"/>
</dbReference>
<dbReference type="EMBL" id="SADE01000002">
    <property type="protein sequence ID" value="RVU36675.1"/>
    <property type="molecule type" value="Genomic_DNA"/>
</dbReference>
<dbReference type="GO" id="GO:0006633">
    <property type="term" value="P:fatty acid biosynthetic process"/>
    <property type="evidence" value="ECO:0007669"/>
    <property type="project" value="UniProtKB-KW"/>
</dbReference>